<dbReference type="EMBL" id="QXHD01000001">
    <property type="protein sequence ID" value="NEZ54232.1"/>
    <property type="molecule type" value="Genomic_DNA"/>
</dbReference>
<organism evidence="1 2">
    <name type="scientific">Adonisia turfae CCMR0081</name>
    <dbReference type="NCBI Taxonomy" id="2292702"/>
    <lineage>
        <taxon>Bacteria</taxon>
        <taxon>Bacillati</taxon>
        <taxon>Cyanobacteriota</taxon>
        <taxon>Adonisia</taxon>
        <taxon>Adonisia turfae</taxon>
    </lineage>
</organism>
<dbReference type="AlphaFoldDB" id="A0A6M0REQ0"/>
<dbReference type="Proteomes" id="UP000481033">
    <property type="component" value="Unassembled WGS sequence"/>
</dbReference>
<sequence length="208" mass="23504">MLTTKCGKRGDGMNLSPDNVKQLWEAEHYTPKGYLYHLLLAHRPPGEPWKIESVPEFCQRWNFPERQFYKAKAALIADDLIDETITDCVELTVLSLDISELSMPALGELIAETLDAHPGPTTGNSEWATWYDEARRRGLVLASQRQGDTTLVCLVDERWAPFEQLRSQSWDELEAQLQPMMVESVAEATELTPEQQKILAAMSRLTGG</sequence>
<protein>
    <submittedName>
        <fullName evidence="1">Uncharacterized protein</fullName>
    </submittedName>
</protein>
<reference evidence="1 2" key="1">
    <citation type="journal article" date="2020" name="Microb. Ecol.">
        <title>Ecogenomics of the Marine Benthic Filamentous Cyanobacterium Adonisia.</title>
        <authorList>
            <person name="Walter J.M."/>
            <person name="Coutinho F.H."/>
            <person name="Leomil L."/>
            <person name="Hargreaves P.I."/>
            <person name="Campeao M.E."/>
            <person name="Vieira V.V."/>
            <person name="Silva B.S."/>
            <person name="Fistarol G.O."/>
            <person name="Salomon P.S."/>
            <person name="Sawabe T."/>
            <person name="Mino S."/>
            <person name="Hosokawa M."/>
            <person name="Miyashita H."/>
            <person name="Maruyama F."/>
            <person name="van Verk M.C."/>
            <person name="Dutilh B.E."/>
            <person name="Thompson C.C."/>
            <person name="Thompson F.L."/>
        </authorList>
    </citation>
    <scope>NUCLEOTIDE SEQUENCE [LARGE SCALE GENOMIC DNA]</scope>
    <source>
        <strain evidence="1 2">CCMR0081</strain>
    </source>
</reference>
<gene>
    <name evidence="1" type="ORF">DXZ20_00620</name>
</gene>
<evidence type="ECO:0000313" key="2">
    <source>
        <dbReference type="Proteomes" id="UP000481033"/>
    </source>
</evidence>
<accession>A0A6M0REQ0</accession>
<name>A0A6M0REQ0_9CYAN</name>
<comment type="caution">
    <text evidence="1">The sequence shown here is derived from an EMBL/GenBank/DDBJ whole genome shotgun (WGS) entry which is preliminary data.</text>
</comment>
<evidence type="ECO:0000313" key="1">
    <source>
        <dbReference type="EMBL" id="NEZ54232.1"/>
    </source>
</evidence>
<proteinExistence type="predicted"/>
<keyword evidence="2" id="KW-1185">Reference proteome</keyword>
<dbReference type="RefSeq" id="WP_163695653.1">
    <property type="nucleotide sequence ID" value="NZ_QXHD01000001.1"/>
</dbReference>